<comment type="caution">
    <text evidence="2">The sequence shown here is derived from an EMBL/GenBank/DDBJ whole genome shotgun (WGS) entry which is preliminary data.</text>
</comment>
<protein>
    <submittedName>
        <fullName evidence="2">Uncharacterized protein</fullName>
    </submittedName>
</protein>
<evidence type="ECO:0000256" key="1">
    <source>
        <dbReference type="SAM" id="Phobius"/>
    </source>
</evidence>
<accession>A0ABX1CVP2</accession>
<keyword evidence="1" id="KW-1133">Transmembrane helix</keyword>
<dbReference type="EMBL" id="JAAVJH010000011">
    <property type="protein sequence ID" value="NJR79967.1"/>
    <property type="molecule type" value="Genomic_DNA"/>
</dbReference>
<keyword evidence="1" id="KW-0472">Membrane</keyword>
<proteinExistence type="predicted"/>
<dbReference type="RefSeq" id="WP_168135517.1">
    <property type="nucleotide sequence ID" value="NZ_JAAVJH010000011.1"/>
</dbReference>
<keyword evidence="3" id="KW-1185">Reference proteome</keyword>
<reference evidence="2 3" key="1">
    <citation type="submission" date="2020-03" db="EMBL/GenBank/DDBJ databases">
        <authorList>
            <person name="Wang L."/>
            <person name="He N."/>
            <person name="Li Y."/>
            <person name="Fang Y."/>
            <person name="Zhang F."/>
        </authorList>
    </citation>
    <scope>NUCLEOTIDE SEQUENCE [LARGE SCALE GENOMIC DNA]</scope>
    <source>
        <strain evidence="2 3">36D10-4-7</strain>
    </source>
</reference>
<organism evidence="2 3">
    <name type="scientific">Sphingomonas corticis</name>
    <dbReference type="NCBI Taxonomy" id="2722791"/>
    <lineage>
        <taxon>Bacteria</taxon>
        <taxon>Pseudomonadati</taxon>
        <taxon>Pseudomonadota</taxon>
        <taxon>Alphaproteobacteria</taxon>
        <taxon>Sphingomonadales</taxon>
        <taxon>Sphingomonadaceae</taxon>
        <taxon>Sphingomonas</taxon>
    </lineage>
</organism>
<gene>
    <name evidence="2" type="ORF">HBH26_15375</name>
</gene>
<name>A0ABX1CVP2_9SPHN</name>
<feature type="transmembrane region" description="Helical" evidence="1">
    <location>
        <begin position="12"/>
        <end position="37"/>
    </location>
</feature>
<keyword evidence="1" id="KW-0812">Transmembrane</keyword>
<evidence type="ECO:0000313" key="2">
    <source>
        <dbReference type="EMBL" id="NJR79967.1"/>
    </source>
</evidence>
<dbReference type="Proteomes" id="UP000732399">
    <property type="component" value="Unassembled WGS sequence"/>
</dbReference>
<evidence type="ECO:0000313" key="3">
    <source>
        <dbReference type="Proteomes" id="UP000732399"/>
    </source>
</evidence>
<sequence length="48" mass="4703">MTLKRDGSPSPVLGGITVSGAAVVFPAVAAGTAGVAVRPNQGIGRFDH</sequence>